<protein>
    <submittedName>
        <fullName evidence="3">Uncharacterized protein C4orf45-like isoform X1</fullName>
    </submittedName>
</protein>
<dbReference type="Pfam" id="PF15123">
    <property type="entry name" value="DUF4562"/>
    <property type="match status" value="1"/>
</dbReference>
<evidence type="ECO:0000313" key="2">
    <source>
        <dbReference type="Proteomes" id="UP000694845"/>
    </source>
</evidence>
<dbReference type="AlphaFoldDB" id="A0A8B7Y5P2"/>
<gene>
    <name evidence="3" type="primary">LOC110978106</name>
</gene>
<dbReference type="RefSeq" id="XP_022088509.1">
    <property type="nucleotide sequence ID" value="XM_022232817.1"/>
</dbReference>
<feature type="compositionally biased region" description="Polar residues" evidence="1">
    <location>
        <begin position="16"/>
        <end position="29"/>
    </location>
</feature>
<reference evidence="3" key="1">
    <citation type="submission" date="2025-08" db="UniProtKB">
        <authorList>
            <consortium name="RefSeq"/>
        </authorList>
    </citation>
    <scope>IDENTIFICATION</scope>
</reference>
<accession>A0A8B7Y5P2</accession>
<name>A0A8B7Y5P2_ACAPL</name>
<evidence type="ECO:0000256" key="1">
    <source>
        <dbReference type="SAM" id="MobiDB-lite"/>
    </source>
</evidence>
<dbReference type="PANTHER" id="PTHR34833">
    <property type="entry name" value="GENE, 17359-RELATED"/>
    <property type="match status" value="1"/>
</dbReference>
<organism evidence="2 3">
    <name type="scientific">Acanthaster planci</name>
    <name type="common">Crown-of-thorns starfish</name>
    <dbReference type="NCBI Taxonomy" id="133434"/>
    <lineage>
        <taxon>Eukaryota</taxon>
        <taxon>Metazoa</taxon>
        <taxon>Echinodermata</taxon>
        <taxon>Eleutherozoa</taxon>
        <taxon>Asterozoa</taxon>
        <taxon>Asteroidea</taxon>
        <taxon>Valvatacea</taxon>
        <taxon>Valvatida</taxon>
        <taxon>Acanthasteridae</taxon>
        <taxon>Acanthaster</taxon>
    </lineage>
</organism>
<dbReference type="InterPro" id="IPR027814">
    <property type="entry name" value="DUF4562"/>
</dbReference>
<dbReference type="Proteomes" id="UP000694845">
    <property type="component" value="Unplaced"/>
</dbReference>
<dbReference type="OrthoDB" id="6140842at2759"/>
<dbReference type="GeneID" id="110978106"/>
<dbReference type="KEGG" id="aplc:110978106"/>
<dbReference type="PANTHER" id="PTHR34833:SF1">
    <property type="entry name" value="GENE, 17359-RELATED"/>
    <property type="match status" value="1"/>
</dbReference>
<proteinExistence type="predicted"/>
<keyword evidence="2" id="KW-1185">Reference proteome</keyword>
<dbReference type="OMA" id="CHYVNAS"/>
<sequence length="141" mass="15605">MSSLMAQPADGKASKSRPSTCASSNSHETWMTPRGNTRMGKGVVVFTGPDGRKNQDVKVNEDNRYVGIGATSPEKSSELLYLYRPATGAPFHRAKCDIPGSIGWGLPRTEDPRTWPVHLKICTPEEFKQSRENSQGIWNNR</sequence>
<evidence type="ECO:0000313" key="3">
    <source>
        <dbReference type="RefSeq" id="XP_022088509.1"/>
    </source>
</evidence>
<feature type="region of interest" description="Disordered" evidence="1">
    <location>
        <begin position="1"/>
        <end position="58"/>
    </location>
</feature>